<feature type="region of interest" description="Disordered" evidence="1">
    <location>
        <begin position="1"/>
        <end position="28"/>
    </location>
</feature>
<dbReference type="EMBL" id="CALTRL010005704">
    <property type="protein sequence ID" value="CAH7685052.1"/>
    <property type="molecule type" value="Genomic_DNA"/>
</dbReference>
<name>A0AAV0BE18_PHAPC</name>
<evidence type="ECO:0000313" key="3">
    <source>
        <dbReference type="Proteomes" id="UP001153365"/>
    </source>
</evidence>
<evidence type="ECO:0000313" key="2">
    <source>
        <dbReference type="EMBL" id="CAH7685052.1"/>
    </source>
</evidence>
<protein>
    <recommendedName>
        <fullName evidence="4">G-patch domain-containing protein</fullName>
    </recommendedName>
</protein>
<feature type="compositionally biased region" description="Basic and acidic residues" evidence="1">
    <location>
        <begin position="166"/>
        <end position="181"/>
    </location>
</feature>
<evidence type="ECO:0008006" key="4">
    <source>
        <dbReference type="Google" id="ProtNLM"/>
    </source>
</evidence>
<keyword evidence="3" id="KW-1185">Reference proteome</keyword>
<comment type="caution">
    <text evidence="2">The sequence shown here is derived from an EMBL/GenBank/DDBJ whole genome shotgun (WGS) entry which is preliminary data.</text>
</comment>
<organism evidence="2 3">
    <name type="scientific">Phakopsora pachyrhizi</name>
    <name type="common">Asian soybean rust disease fungus</name>
    <dbReference type="NCBI Taxonomy" id="170000"/>
    <lineage>
        <taxon>Eukaryota</taxon>
        <taxon>Fungi</taxon>
        <taxon>Dikarya</taxon>
        <taxon>Basidiomycota</taxon>
        <taxon>Pucciniomycotina</taxon>
        <taxon>Pucciniomycetes</taxon>
        <taxon>Pucciniales</taxon>
        <taxon>Phakopsoraceae</taxon>
        <taxon>Phakopsora</taxon>
    </lineage>
</organism>
<sequence>MVLDPKEYLTSQGWKGPGSGFKKNSRSKPIISIQKRNRFGIGKDRDECNAWWDDVYSVVAKKISEKSVKKRNMISEEIEENQPDDSKRLKKRKKINKDKQSIEERSEDLTTTIERSRINIIRNQLYRKFLRGSMIEGTINDDKIEESKYLVKSNNSTDIDNMNIKRGADEDYSSKNNDHQADGLVSESSTERKKDKKDKRSKNSHDDELNSVAFYIKYLYVYIN</sequence>
<proteinExistence type="predicted"/>
<dbReference type="AlphaFoldDB" id="A0AAV0BE18"/>
<evidence type="ECO:0000256" key="1">
    <source>
        <dbReference type="SAM" id="MobiDB-lite"/>
    </source>
</evidence>
<reference evidence="2" key="1">
    <citation type="submission" date="2022-06" db="EMBL/GenBank/DDBJ databases">
        <authorList>
            <consortium name="SYNGENTA / RWTH Aachen University"/>
        </authorList>
    </citation>
    <scope>NUCLEOTIDE SEQUENCE</scope>
</reference>
<accession>A0AAV0BE18</accession>
<gene>
    <name evidence="2" type="ORF">PPACK8108_LOCUS19522</name>
</gene>
<feature type="region of interest" description="Disordered" evidence="1">
    <location>
        <begin position="157"/>
        <end position="205"/>
    </location>
</feature>
<feature type="compositionally biased region" description="Basic and acidic residues" evidence="1">
    <location>
        <begin position="97"/>
        <end position="108"/>
    </location>
</feature>
<feature type="region of interest" description="Disordered" evidence="1">
    <location>
        <begin position="79"/>
        <end position="108"/>
    </location>
</feature>
<dbReference type="Proteomes" id="UP001153365">
    <property type="component" value="Unassembled WGS sequence"/>
</dbReference>